<dbReference type="AlphaFoldDB" id="A0A9J6CJ59"/>
<evidence type="ECO:0000256" key="1">
    <source>
        <dbReference type="ARBA" id="ARBA00022729"/>
    </source>
</evidence>
<protein>
    <recommendedName>
        <fullName evidence="7">Hemolymph juvenile hormone binding protein</fullName>
    </recommendedName>
</protein>
<evidence type="ECO:0008006" key="7">
    <source>
        <dbReference type="Google" id="ProtNLM"/>
    </source>
</evidence>
<dbReference type="Gene3D" id="3.15.10.30">
    <property type="entry name" value="Haemolymph juvenile hormone binding protein"/>
    <property type="match status" value="1"/>
</dbReference>
<dbReference type="InterPro" id="IPR038606">
    <property type="entry name" value="To_sf"/>
</dbReference>
<dbReference type="GO" id="GO:0005615">
    <property type="term" value="C:extracellular space"/>
    <property type="evidence" value="ECO:0007669"/>
    <property type="project" value="TreeGrafter"/>
</dbReference>
<sequence length="245" mass="27668">MLRLAILITFVCFCSGAEIPSSIKKCKVDNDACLIKAANLLLQKGVDEYIKLGLKSVDPLLIEKMDINQGGNGPVTIDLKFRNVYLHGLGKAEIYKVHGFQTDPDKNKLEMRLKTKLGTIKGPYQIKGQMLVLPISGTGNVTLNLENLDITLKFLTKKIEKNGKTYMSIEKSKFSYDVTGANVNFTNLFNGDKELGDNMNRFLNINWKILLDELKKPISSSFSILFKDLLNEMFNNIPYNEFFEI</sequence>
<reference evidence="5" key="1">
    <citation type="submission" date="2021-03" db="EMBL/GenBank/DDBJ databases">
        <title>Chromosome level genome of the anhydrobiotic midge Polypedilum vanderplanki.</title>
        <authorList>
            <person name="Yoshida Y."/>
            <person name="Kikawada T."/>
            <person name="Gusev O."/>
        </authorList>
    </citation>
    <scope>NUCLEOTIDE SEQUENCE</scope>
    <source>
        <strain evidence="5">NIAS01</strain>
        <tissue evidence="5">Whole body or cell culture</tissue>
    </source>
</reference>
<feature type="chain" id="PRO_5039900977" description="Hemolymph juvenile hormone binding protein" evidence="4">
    <location>
        <begin position="17"/>
        <end position="245"/>
    </location>
</feature>
<keyword evidence="2" id="KW-0090">Biological rhythms</keyword>
<dbReference type="InterPro" id="IPR010562">
    <property type="entry name" value="Haemolymph_juvenile_hormone-bd"/>
</dbReference>
<dbReference type="Pfam" id="PF06585">
    <property type="entry name" value="JHBP"/>
    <property type="match status" value="1"/>
</dbReference>
<comment type="similarity">
    <text evidence="3">Belongs to the TO family.</text>
</comment>
<gene>
    <name evidence="5" type="ORF">PVAND_011345</name>
</gene>
<evidence type="ECO:0000313" key="5">
    <source>
        <dbReference type="EMBL" id="KAG5681944.1"/>
    </source>
</evidence>
<dbReference type="EMBL" id="JADBJN010000001">
    <property type="protein sequence ID" value="KAG5681944.1"/>
    <property type="molecule type" value="Genomic_DNA"/>
</dbReference>
<dbReference type="OrthoDB" id="8186595at2759"/>
<dbReference type="PANTHER" id="PTHR11008">
    <property type="entry name" value="PROTEIN TAKEOUT-LIKE PROTEIN"/>
    <property type="match status" value="1"/>
</dbReference>
<dbReference type="FunFam" id="3.15.10.30:FF:000001">
    <property type="entry name" value="Takeout-like protein 1"/>
    <property type="match status" value="1"/>
</dbReference>
<keyword evidence="1 4" id="KW-0732">Signal</keyword>
<evidence type="ECO:0000256" key="3">
    <source>
        <dbReference type="ARBA" id="ARBA00060902"/>
    </source>
</evidence>
<comment type="caution">
    <text evidence="5">The sequence shown here is derived from an EMBL/GenBank/DDBJ whole genome shotgun (WGS) entry which is preliminary data.</text>
</comment>
<feature type="signal peptide" evidence="4">
    <location>
        <begin position="1"/>
        <end position="16"/>
    </location>
</feature>
<keyword evidence="6" id="KW-1185">Reference proteome</keyword>
<evidence type="ECO:0000256" key="4">
    <source>
        <dbReference type="SAM" id="SignalP"/>
    </source>
</evidence>
<name>A0A9J6CJ59_POLVA</name>
<dbReference type="Proteomes" id="UP001107558">
    <property type="component" value="Chromosome 1"/>
</dbReference>
<organism evidence="5 6">
    <name type="scientific">Polypedilum vanderplanki</name>
    <name type="common">Sleeping chironomid midge</name>
    <dbReference type="NCBI Taxonomy" id="319348"/>
    <lineage>
        <taxon>Eukaryota</taxon>
        <taxon>Metazoa</taxon>
        <taxon>Ecdysozoa</taxon>
        <taxon>Arthropoda</taxon>
        <taxon>Hexapoda</taxon>
        <taxon>Insecta</taxon>
        <taxon>Pterygota</taxon>
        <taxon>Neoptera</taxon>
        <taxon>Endopterygota</taxon>
        <taxon>Diptera</taxon>
        <taxon>Nematocera</taxon>
        <taxon>Chironomoidea</taxon>
        <taxon>Chironomidae</taxon>
        <taxon>Chironominae</taxon>
        <taxon>Polypedilum</taxon>
        <taxon>Polypedilum</taxon>
    </lineage>
</organism>
<dbReference type="PANTHER" id="PTHR11008:SF41">
    <property type="entry name" value="RE70318P"/>
    <property type="match status" value="1"/>
</dbReference>
<accession>A0A9J6CJ59</accession>
<proteinExistence type="inferred from homology"/>
<dbReference type="SMART" id="SM00700">
    <property type="entry name" value="JHBP"/>
    <property type="match status" value="1"/>
</dbReference>
<evidence type="ECO:0000313" key="6">
    <source>
        <dbReference type="Proteomes" id="UP001107558"/>
    </source>
</evidence>
<dbReference type="GO" id="GO:0007623">
    <property type="term" value="P:circadian rhythm"/>
    <property type="evidence" value="ECO:0007669"/>
    <property type="project" value="UniProtKB-ARBA"/>
</dbReference>
<evidence type="ECO:0000256" key="2">
    <source>
        <dbReference type="ARBA" id="ARBA00023108"/>
    </source>
</evidence>